<dbReference type="PANTHER" id="PTHR12106:SF27">
    <property type="entry name" value="SORTILIN-RELATED RECEPTOR"/>
    <property type="match status" value="1"/>
</dbReference>
<dbReference type="EMBL" id="CP028923">
    <property type="protein sequence ID" value="QCK16881.1"/>
    <property type="molecule type" value="Genomic_DNA"/>
</dbReference>
<gene>
    <name evidence="1" type="ORF">DCC35_20160</name>
</gene>
<dbReference type="OrthoDB" id="9813892at2"/>
<dbReference type="Proteomes" id="UP000298616">
    <property type="component" value="Chromosome"/>
</dbReference>
<proteinExistence type="predicted"/>
<dbReference type="InterPro" id="IPR015943">
    <property type="entry name" value="WD40/YVTN_repeat-like_dom_sf"/>
</dbReference>
<evidence type="ECO:0000313" key="2">
    <source>
        <dbReference type="Proteomes" id="UP000298616"/>
    </source>
</evidence>
<dbReference type="KEGG" id="fpf:DCC35_20160"/>
<dbReference type="RefSeq" id="WP_137092474.1">
    <property type="nucleotide sequence ID" value="NZ_CP028923.1"/>
</dbReference>
<keyword evidence="2" id="KW-1185">Reference proteome</keyword>
<dbReference type="PANTHER" id="PTHR12106">
    <property type="entry name" value="SORTILIN RELATED"/>
    <property type="match status" value="1"/>
</dbReference>
<dbReference type="GO" id="GO:0016020">
    <property type="term" value="C:membrane"/>
    <property type="evidence" value="ECO:0007669"/>
    <property type="project" value="TreeGrafter"/>
</dbReference>
<dbReference type="Gene3D" id="2.130.10.10">
    <property type="entry name" value="YVTN repeat-like/Quinoprotein amine dehydrogenase"/>
    <property type="match status" value="2"/>
</dbReference>
<dbReference type="AlphaFoldDB" id="A0A4D7JMQ0"/>
<name>A0A4D7JMQ0_9BACT</name>
<dbReference type="SUPFAM" id="SSF110296">
    <property type="entry name" value="Oligoxyloglucan reducing end-specific cellobiohydrolase"/>
    <property type="match status" value="2"/>
</dbReference>
<dbReference type="GO" id="GO:0006892">
    <property type="term" value="P:post-Golgi vesicle-mediated transport"/>
    <property type="evidence" value="ECO:0007669"/>
    <property type="project" value="TreeGrafter"/>
</dbReference>
<dbReference type="CDD" id="cd15482">
    <property type="entry name" value="Sialidase_non-viral"/>
    <property type="match status" value="1"/>
</dbReference>
<protein>
    <recommendedName>
        <fullName evidence="3">Photosynthesis system II assembly factor Ycf48/Hcf136-like domain-containing protein</fullName>
    </recommendedName>
</protein>
<evidence type="ECO:0008006" key="3">
    <source>
        <dbReference type="Google" id="ProtNLM"/>
    </source>
</evidence>
<dbReference type="PROSITE" id="PS51257">
    <property type="entry name" value="PROKAR_LIPOPROTEIN"/>
    <property type="match status" value="1"/>
</dbReference>
<dbReference type="InterPro" id="IPR050310">
    <property type="entry name" value="VPS10-sortilin"/>
</dbReference>
<sequence length="409" mass="45550">MKNFPILALLLLVLACGEDEEVKIQKDLSFYTLNEIPVSGDQVSLKGENLDLIDSALFNGVKLQVASSSATQYTFNLPESSGSGQLEVFYQEFDVSKTEKFLIKVLDDQVSVVDIDISTPSKIEFFSENFGLIHANGAIFKTTDGGATWNMILEKMGINTYDLFPVFDENFIMVPIYTSPKLIVSENGGDTWKEFDPFSDDYRVESYLPLTSDSIIAITSNSDLSTGNIFVSSNSGKDFVEVAEFDYDLARKFQPLSVFNDLVSFIDPESSKMIISKDFGKSWELKSLPIRLYPLAPAIDFVNSDLVFAYKAPLIDTSGPGLVKSEDGGENWSSVLNYESIIDWNIVGCKAVDENKIVFVDNEGGYYITEDGGETWKLYYLDSSVSSFICFGGNTAYYWQGGRIIKKTF</sequence>
<evidence type="ECO:0000313" key="1">
    <source>
        <dbReference type="EMBL" id="QCK16881.1"/>
    </source>
</evidence>
<reference evidence="1 2" key="1">
    <citation type="submission" date="2018-04" db="EMBL/GenBank/DDBJ databases">
        <title>Complete genome uncultured novel isolate.</title>
        <authorList>
            <person name="Merlino G."/>
        </authorList>
    </citation>
    <scope>NUCLEOTIDE SEQUENCE [LARGE SCALE GENOMIC DNA]</scope>
    <source>
        <strain evidence="2">R1DC9</strain>
    </source>
</reference>
<organism evidence="1 2">
    <name type="scientific">Mangrovivirga cuniculi</name>
    <dbReference type="NCBI Taxonomy" id="2715131"/>
    <lineage>
        <taxon>Bacteria</taxon>
        <taxon>Pseudomonadati</taxon>
        <taxon>Bacteroidota</taxon>
        <taxon>Cytophagia</taxon>
        <taxon>Cytophagales</taxon>
        <taxon>Mangrovivirgaceae</taxon>
        <taxon>Mangrovivirga</taxon>
    </lineage>
</organism>
<accession>A0A4D7JMQ0</accession>